<evidence type="ECO:0000313" key="5">
    <source>
        <dbReference type="Proteomes" id="UP000295252"/>
    </source>
</evidence>
<organism evidence="4 5">
    <name type="scientific">Coffea canephora</name>
    <name type="common">Robusta coffee</name>
    <dbReference type="NCBI Taxonomy" id="49390"/>
    <lineage>
        <taxon>Eukaryota</taxon>
        <taxon>Viridiplantae</taxon>
        <taxon>Streptophyta</taxon>
        <taxon>Embryophyta</taxon>
        <taxon>Tracheophyta</taxon>
        <taxon>Spermatophyta</taxon>
        <taxon>Magnoliopsida</taxon>
        <taxon>eudicotyledons</taxon>
        <taxon>Gunneridae</taxon>
        <taxon>Pentapetalae</taxon>
        <taxon>asterids</taxon>
        <taxon>lamiids</taxon>
        <taxon>Gentianales</taxon>
        <taxon>Rubiaceae</taxon>
        <taxon>Ixoroideae</taxon>
        <taxon>Gardenieae complex</taxon>
        <taxon>Bertiereae - Coffeeae clade</taxon>
        <taxon>Coffeeae</taxon>
        <taxon>Coffea</taxon>
    </lineage>
</organism>
<accession>A0A068UKY9</accession>
<feature type="compositionally biased region" description="Basic and acidic residues" evidence="1">
    <location>
        <begin position="210"/>
        <end position="229"/>
    </location>
</feature>
<dbReference type="Proteomes" id="UP000295252">
    <property type="component" value="Chromosome X"/>
</dbReference>
<dbReference type="Gramene" id="CDP08263">
    <property type="protein sequence ID" value="CDP08263"/>
    <property type="gene ID" value="GSCOC_T00027036001"/>
</dbReference>
<name>A0A068UKY9_COFCA</name>
<dbReference type="InParanoid" id="A0A068UKY9"/>
<reference evidence="5" key="1">
    <citation type="journal article" date="2014" name="Science">
        <title>The coffee genome provides insight into the convergent evolution of caffeine biosynthesis.</title>
        <authorList>
            <person name="Denoeud F."/>
            <person name="Carretero-Paulet L."/>
            <person name="Dereeper A."/>
            <person name="Droc G."/>
            <person name="Guyot R."/>
            <person name="Pietrella M."/>
            <person name="Zheng C."/>
            <person name="Alberti A."/>
            <person name="Anthony F."/>
            <person name="Aprea G."/>
            <person name="Aury J.M."/>
            <person name="Bento P."/>
            <person name="Bernard M."/>
            <person name="Bocs S."/>
            <person name="Campa C."/>
            <person name="Cenci A."/>
            <person name="Combes M.C."/>
            <person name="Crouzillat D."/>
            <person name="Da Silva C."/>
            <person name="Daddiego L."/>
            <person name="De Bellis F."/>
            <person name="Dussert S."/>
            <person name="Garsmeur O."/>
            <person name="Gayraud T."/>
            <person name="Guignon V."/>
            <person name="Jahn K."/>
            <person name="Jamilloux V."/>
            <person name="Joet T."/>
            <person name="Labadie K."/>
            <person name="Lan T."/>
            <person name="Leclercq J."/>
            <person name="Lepelley M."/>
            <person name="Leroy T."/>
            <person name="Li L.T."/>
            <person name="Librado P."/>
            <person name="Lopez L."/>
            <person name="Munoz A."/>
            <person name="Noel B."/>
            <person name="Pallavicini A."/>
            <person name="Perrotta G."/>
            <person name="Poncet V."/>
            <person name="Pot D."/>
            <person name="Priyono X."/>
            <person name="Rigoreau M."/>
            <person name="Rouard M."/>
            <person name="Rozas J."/>
            <person name="Tranchant-Dubreuil C."/>
            <person name="VanBuren R."/>
            <person name="Zhang Q."/>
            <person name="Andrade A.C."/>
            <person name="Argout X."/>
            <person name="Bertrand B."/>
            <person name="de Kochko A."/>
            <person name="Graziosi G."/>
            <person name="Henry R.J."/>
            <person name="Jayarama X."/>
            <person name="Ming R."/>
            <person name="Nagai C."/>
            <person name="Rounsley S."/>
            <person name="Sankoff D."/>
            <person name="Giuliano G."/>
            <person name="Albert V.A."/>
            <person name="Wincker P."/>
            <person name="Lashermes P."/>
        </authorList>
    </citation>
    <scope>NUCLEOTIDE SEQUENCE [LARGE SCALE GENOMIC DNA]</scope>
    <source>
        <strain evidence="5">cv. DH200-94</strain>
    </source>
</reference>
<evidence type="ECO:0000313" key="4">
    <source>
        <dbReference type="EMBL" id="CDP08263.1"/>
    </source>
</evidence>
<dbReference type="Pfam" id="PF14364">
    <property type="entry name" value="DUF4408"/>
    <property type="match status" value="1"/>
</dbReference>
<dbReference type="OMA" id="ESHSEYI"/>
<dbReference type="OrthoDB" id="1931904at2759"/>
<feature type="region of interest" description="Disordered" evidence="1">
    <location>
        <begin position="45"/>
        <end position="71"/>
    </location>
</feature>
<dbReference type="FunCoup" id="A0A068UKY9">
    <property type="interactions" value="1179"/>
</dbReference>
<gene>
    <name evidence="4" type="ORF">GSCOC_T00027036001</name>
</gene>
<keyword evidence="2" id="KW-1133">Transmembrane helix</keyword>
<dbReference type="PhylomeDB" id="A0A068UKY9"/>
<feature type="region of interest" description="Disordered" evidence="1">
    <location>
        <begin position="260"/>
        <end position="283"/>
    </location>
</feature>
<dbReference type="PANTHER" id="PTHR33098">
    <property type="entry name" value="COTTON FIBER (DUF761)"/>
    <property type="match status" value="1"/>
</dbReference>
<evidence type="ECO:0000256" key="1">
    <source>
        <dbReference type="SAM" id="MobiDB-lite"/>
    </source>
</evidence>
<sequence>MFEESVSITIPSIWASMNSWFTPAVLFVLLNLMIGTIAITSTLANQKQHHNHQHQQNSQNDLHPQQPKLARSPSVLQRLRSINFYHYRSHDSSSIANHFKTTPDSDTHYGFERTHQPQSLGESHSEYIFEQAHQPQNVGESHSQYIFEQTRQEKPALFVERVQENQTHYFFQQSHEENEQGTGTHFVFQQTHEENTEENRTRLVFQRTHEENAEENGSRFHFEQGHEENGNPLDFEQTNEENVEDEEVQTLDEVYSQLKGRGHVGRSKPDTKPIAGDVPAGLPTKMKKSASMESAFKHLKEEDIVEARRPATVRETGTKSTEGDDGFDAKCDVFINKFKEQLMLQTMGSIVRNKEVIGRGSGE</sequence>
<dbReference type="EMBL" id="HG739115">
    <property type="protein sequence ID" value="CDP08263.1"/>
    <property type="molecule type" value="Genomic_DNA"/>
</dbReference>
<evidence type="ECO:0000256" key="2">
    <source>
        <dbReference type="SAM" id="Phobius"/>
    </source>
</evidence>
<dbReference type="InterPro" id="IPR025520">
    <property type="entry name" value="DUF4408"/>
</dbReference>
<dbReference type="STRING" id="49390.A0A068UKY9"/>
<dbReference type="PANTHER" id="PTHR33098:SF53">
    <property type="entry name" value="OS05G0540900 PROTEIN"/>
    <property type="match status" value="1"/>
</dbReference>
<dbReference type="AlphaFoldDB" id="A0A068UKY9"/>
<dbReference type="Pfam" id="PF05553">
    <property type="entry name" value="DUF761"/>
    <property type="match status" value="1"/>
</dbReference>
<proteinExistence type="predicted"/>
<dbReference type="InterPro" id="IPR008480">
    <property type="entry name" value="DUF761_pln"/>
</dbReference>
<protein>
    <recommendedName>
        <fullName evidence="3">DUF4408 domain-containing protein</fullName>
    </recommendedName>
</protein>
<feature type="region of interest" description="Disordered" evidence="1">
    <location>
        <begin position="210"/>
        <end position="243"/>
    </location>
</feature>
<evidence type="ECO:0000259" key="3">
    <source>
        <dbReference type="Pfam" id="PF14364"/>
    </source>
</evidence>
<keyword evidence="2" id="KW-0812">Transmembrane</keyword>
<feature type="transmembrane region" description="Helical" evidence="2">
    <location>
        <begin position="20"/>
        <end position="44"/>
    </location>
</feature>
<feature type="domain" description="DUF4408" evidence="3">
    <location>
        <begin position="11"/>
        <end position="43"/>
    </location>
</feature>
<keyword evidence="2" id="KW-0472">Membrane</keyword>
<keyword evidence="5" id="KW-1185">Reference proteome</keyword>